<feature type="domain" description="4Fe-4S ferredoxin-type" evidence="4">
    <location>
        <begin position="206"/>
        <end position="234"/>
    </location>
</feature>
<dbReference type="Gene3D" id="3.40.50.360">
    <property type="match status" value="1"/>
</dbReference>
<keyword evidence="2" id="KW-0408">Iron</keyword>
<reference evidence="5" key="1">
    <citation type="submission" date="2021-11" db="EMBL/GenBank/DDBJ databases">
        <authorList>
            <person name="Qingchun L."/>
            <person name="Dong Z."/>
            <person name="Zongwei Q."/>
            <person name="Jia Z."/>
            <person name="Duotao L."/>
        </authorList>
    </citation>
    <scope>NUCLEOTIDE SEQUENCE</scope>
    <source>
        <strain evidence="5">WLY-B-L2</strain>
    </source>
</reference>
<evidence type="ECO:0000313" key="5">
    <source>
        <dbReference type="EMBL" id="MCC9294705.1"/>
    </source>
</evidence>
<dbReference type="SUPFAM" id="SSF52218">
    <property type="entry name" value="Flavoproteins"/>
    <property type="match status" value="1"/>
</dbReference>
<organism evidence="5 6">
    <name type="scientific">Clostridium aromativorans</name>
    <dbReference type="NCBI Taxonomy" id="2836848"/>
    <lineage>
        <taxon>Bacteria</taxon>
        <taxon>Bacillati</taxon>
        <taxon>Bacillota</taxon>
        <taxon>Clostridia</taxon>
        <taxon>Eubacteriales</taxon>
        <taxon>Clostridiaceae</taxon>
        <taxon>Clostridium</taxon>
    </lineage>
</organism>
<sequence length="245" mass="27805">MIYYFSATGNSKWVAQRLAEKTDDIAMSMTDMVRTKEAPASIGEHDILGIVFPVYAWSTPKYVTDFVKQIRVHRNAFVYAVATCESETGFAFTWLKRHIHVDSCYSVRMPNNYVLSGFDTENEISQHRKIAAAKIELETIGDSILKRQKENRILPGALPFLKSFVIAPIFRLSRSDKRFHADSNCIGCGKCSAVCPISDIRMEKNRPAWQHRKCMQCCACINRCPAKAIQYGNATQNSGRYIFPD</sequence>
<dbReference type="InterPro" id="IPR017900">
    <property type="entry name" value="4Fe4S_Fe_S_CS"/>
</dbReference>
<keyword evidence="1" id="KW-0479">Metal-binding</keyword>
<dbReference type="Pfam" id="PF13237">
    <property type="entry name" value="Fer4_10"/>
    <property type="match status" value="1"/>
</dbReference>
<dbReference type="NCBIfam" id="NF038196">
    <property type="entry name" value="ferrodoxin_EFR1"/>
    <property type="match status" value="1"/>
</dbReference>
<dbReference type="InterPro" id="IPR017896">
    <property type="entry name" value="4Fe4S_Fe-S-bd"/>
</dbReference>
<name>A0ABS8N4M1_9CLOT</name>
<keyword evidence="6" id="KW-1185">Reference proteome</keyword>
<dbReference type="PROSITE" id="PS51379">
    <property type="entry name" value="4FE4S_FER_2"/>
    <property type="match status" value="2"/>
</dbReference>
<dbReference type="PROSITE" id="PS00198">
    <property type="entry name" value="4FE4S_FER_1"/>
    <property type="match status" value="1"/>
</dbReference>
<dbReference type="InterPro" id="IPR047964">
    <property type="entry name" value="EFR1-like"/>
</dbReference>
<dbReference type="Gene3D" id="3.30.70.20">
    <property type="match status" value="1"/>
</dbReference>
<dbReference type="Proteomes" id="UP001165422">
    <property type="component" value="Unassembled WGS sequence"/>
</dbReference>
<accession>A0ABS8N4M1</accession>
<dbReference type="SUPFAM" id="SSF54862">
    <property type="entry name" value="4Fe-4S ferredoxins"/>
    <property type="match status" value="1"/>
</dbReference>
<evidence type="ECO:0000259" key="4">
    <source>
        <dbReference type="PROSITE" id="PS51379"/>
    </source>
</evidence>
<dbReference type="EMBL" id="JAJJPB010000007">
    <property type="protein sequence ID" value="MCC9294705.1"/>
    <property type="molecule type" value="Genomic_DNA"/>
</dbReference>
<gene>
    <name evidence="5" type="ORF">LN736_07520</name>
</gene>
<keyword evidence="3" id="KW-0411">Iron-sulfur</keyword>
<evidence type="ECO:0000256" key="1">
    <source>
        <dbReference type="ARBA" id="ARBA00022723"/>
    </source>
</evidence>
<protein>
    <submittedName>
        <fullName evidence="5">EFR1 family ferrodoxin</fullName>
    </submittedName>
</protein>
<dbReference type="RefSeq" id="WP_229981277.1">
    <property type="nucleotide sequence ID" value="NZ_JAJJPB010000007.1"/>
</dbReference>
<dbReference type="InterPro" id="IPR029039">
    <property type="entry name" value="Flavoprotein-like_sf"/>
</dbReference>
<proteinExistence type="predicted"/>
<evidence type="ECO:0000256" key="2">
    <source>
        <dbReference type="ARBA" id="ARBA00023004"/>
    </source>
</evidence>
<dbReference type="InterPro" id="IPR026816">
    <property type="entry name" value="Flavodoxin_dom"/>
</dbReference>
<evidence type="ECO:0000256" key="3">
    <source>
        <dbReference type="ARBA" id="ARBA00023014"/>
    </source>
</evidence>
<comment type="caution">
    <text evidence="5">The sequence shown here is derived from an EMBL/GenBank/DDBJ whole genome shotgun (WGS) entry which is preliminary data.</text>
</comment>
<evidence type="ECO:0000313" key="6">
    <source>
        <dbReference type="Proteomes" id="UP001165422"/>
    </source>
</evidence>
<dbReference type="Pfam" id="PF12724">
    <property type="entry name" value="Flavodoxin_5"/>
    <property type="match status" value="1"/>
</dbReference>
<feature type="domain" description="4Fe-4S ferredoxin-type" evidence="4">
    <location>
        <begin position="177"/>
        <end position="205"/>
    </location>
</feature>